<keyword evidence="3 5" id="KW-0547">Nucleotide-binding</keyword>
<comment type="subcellular location">
    <subcellularLocation>
        <location evidence="5 7">Cytoplasm</location>
    </subcellularLocation>
</comment>
<keyword evidence="1 5" id="KW-0808">Transferase</keyword>
<sequence length="201" mass="22378">MLVVFLGPPGSGKGTQAFRLSKKLGVPQLSTGDILRSEISKNTDIGKKIQYIIESGCLVPSDIVNSLLYNRIKYSDCSSGFILDGYPRTVDQAYSLQDFLLSMGMSINAVIDLVVDDLAMFKRIENRISNAIDSNKAARSDDKYDVFIKRIEEYRNEYKPLADYYRVSGCLYKIDGMLGIDEISDRINSIIVSVGNKCCKG</sequence>
<feature type="region of interest" description="NMP" evidence="5">
    <location>
        <begin position="30"/>
        <end position="59"/>
    </location>
</feature>
<evidence type="ECO:0000256" key="2">
    <source>
        <dbReference type="ARBA" id="ARBA00022727"/>
    </source>
</evidence>
<evidence type="ECO:0000256" key="6">
    <source>
        <dbReference type="RuleBase" id="RU003330"/>
    </source>
</evidence>
<name>U6B651_9HYPH</name>
<dbReference type="PATRIC" id="fig|1261131.3.peg.883"/>
<dbReference type="NCBIfam" id="NF011100">
    <property type="entry name" value="PRK14527.1"/>
    <property type="match status" value="1"/>
</dbReference>
<evidence type="ECO:0000256" key="4">
    <source>
        <dbReference type="ARBA" id="ARBA00022777"/>
    </source>
</evidence>
<comment type="domain">
    <text evidence="5">Consists of three domains, a large central CORE domain and two small peripheral domains, NMPbind and LID, which undergo movements during catalysis. The LID domain closes over the site of phosphoryl transfer upon ATP binding. Assembling and dissambling the active center during each catalytic cycle provides an effective means to prevent ATP hydrolysis.</text>
</comment>
<dbReference type="KEGG" id="lar:lam_922"/>
<comment type="function">
    <text evidence="5">Catalyzes the reversible transfer of the terminal phosphate group between ATP and AMP. Plays an important role in cellular energy homeostasis and in adenine nucleotide metabolism.</text>
</comment>
<dbReference type="GO" id="GO:0005524">
    <property type="term" value="F:ATP binding"/>
    <property type="evidence" value="ECO:0007669"/>
    <property type="project" value="UniProtKB-UniRule"/>
</dbReference>
<dbReference type="UniPathway" id="UPA00588">
    <property type="reaction ID" value="UER00649"/>
</dbReference>
<evidence type="ECO:0000256" key="7">
    <source>
        <dbReference type="RuleBase" id="RU003331"/>
    </source>
</evidence>
<comment type="pathway">
    <text evidence="5">Purine metabolism; AMP biosynthesis via salvage pathway; AMP from ADP: step 1/1.</text>
</comment>
<dbReference type="PROSITE" id="PS00113">
    <property type="entry name" value="ADENYLATE_KINASE"/>
    <property type="match status" value="1"/>
</dbReference>
<dbReference type="GO" id="GO:0044209">
    <property type="term" value="P:AMP salvage"/>
    <property type="evidence" value="ECO:0007669"/>
    <property type="project" value="UniProtKB-UniRule"/>
</dbReference>
<feature type="binding site" evidence="5">
    <location>
        <position position="31"/>
    </location>
    <ligand>
        <name>AMP</name>
        <dbReference type="ChEBI" id="CHEBI:456215"/>
    </ligand>
</feature>
<dbReference type="GO" id="GO:0005737">
    <property type="term" value="C:cytoplasm"/>
    <property type="evidence" value="ECO:0007669"/>
    <property type="project" value="UniProtKB-SubCell"/>
</dbReference>
<reference evidence="8 9" key="1">
    <citation type="journal article" date="2014" name="Mol. Plant Microbe Interact.">
        <title>The complete genome sequence of Candidatus Liberibacter americanus, associated with citrus Huanglongbing.</title>
        <authorList>
            <person name="Wulff N.A."/>
            <person name="Zhang S."/>
            <person name="Setubal J.C."/>
            <person name="Almeida N.F."/>
            <person name="Martins E.C."/>
            <person name="Harakava R."/>
            <person name="Kumar D."/>
            <person name="Rangel L.T."/>
            <person name="Foissac X."/>
            <person name="Bove J."/>
            <person name="Gabriel D.W."/>
        </authorList>
    </citation>
    <scope>NUCLEOTIDE SEQUENCE [LARGE SCALE GENOMIC DNA]</scope>
    <source>
        <strain evidence="8 9">Sao Paulo</strain>
    </source>
</reference>
<dbReference type="NCBIfam" id="TIGR01351">
    <property type="entry name" value="adk"/>
    <property type="match status" value="1"/>
</dbReference>
<dbReference type="HOGENOM" id="CLU_032354_4_1_5"/>
<dbReference type="InterPro" id="IPR000850">
    <property type="entry name" value="Adenylat/UMP-CMP_kin"/>
</dbReference>
<proteinExistence type="inferred from homology"/>
<dbReference type="PANTHER" id="PTHR23359">
    <property type="entry name" value="NUCLEOTIDE KINASE"/>
    <property type="match status" value="1"/>
</dbReference>
<gene>
    <name evidence="5 8" type="primary">adk</name>
    <name evidence="8" type="ORF">lam_922</name>
</gene>
<dbReference type="RefSeq" id="WP_007557050.1">
    <property type="nucleotide sequence ID" value="NC_022793.1"/>
</dbReference>
<dbReference type="Proteomes" id="UP000017862">
    <property type="component" value="Chromosome"/>
</dbReference>
<feature type="binding site" evidence="5">
    <location>
        <position position="127"/>
    </location>
    <ligand>
        <name>ATP</name>
        <dbReference type="ChEBI" id="CHEBI:30616"/>
    </ligand>
</feature>
<feature type="binding site" evidence="5">
    <location>
        <begin position="85"/>
        <end position="88"/>
    </location>
    <ligand>
        <name>AMP</name>
        <dbReference type="ChEBI" id="CHEBI:456215"/>
    </ligand>
</feature>
<dbReference type="InterPro" id="IPR027417">
    <property type="entry name" value="P-loop_NTPase"/>
</dbReference>
<dbReference type="Pfam" id="PF00406">
    <property type="entry name" value="ADK"/>
    <property type="match status" value="1"/>
</dbReference>
<dbReference type="NCBIfam" id="NF011105">
    <property type="entry name" value="PRK14532.1"/>
    <property type="match status" value="1"/>
</dbReference>
<dbReference type="AlphaFoldDB" id="U6B651"/>
<comment type="caution">
    <text evidence="5">Lacks conserved residue(s) required for the propagation of feature annotation.</text>
</comment>
<protein>
    <recommendedName>
        <fullName evidence="5 7">Adenylate kinase</fullName>
        <shortName evidence="5">AK</shortName>
        <ecNumber evidence="5 7">2.7.4.3</ecNumber>
    </recommendedName>
    <alternativeName>
        <fullName evidence="5">ATP-AMP transphosphorylase</fullName>
    </alternativeName>
    <alternativeName>
        <fullName evidence="5">ATP:AMP phosphotransferase</fullName>
    </alternativeName>
    <alternativeName>
        <fullName evidence="5">Adenylate monophosphate kinase</fullName>
    </alternativeName>
</protein>
<feature type="binding site" evidence="5">
    <location>
        <position position="178"/>
    </location>
    <ligand>
        <name>ATP</name>
        <dbReference type="ChEBI" id="CHEBI:30616"/>
    </ligand>
</feature>
<dbReference type="SUPFAM" id="SSF52540">
    <property type="entry name" value="P-loop containing nucleoside triphosphate hydrolases"/>
    <property type="match status" value="1"/>
</dbReference>
<comment type="subunit">
    <text evidence="5 7">Monomer.</text>
</comment>
<dbReference type="eggNOG" id="COG0563">
    <property type="taxonomic scope" value="Bacteria"/>
</dbReference>
<feature type="binding site" evidence="5">
    <location>
        <position position="92"/>
    </location>
    <ligand>
        <name>AMP</name>
        <dbReference type="ChEBI" id="CHEBI:456215"/>
    </ligand>
</feature>
<dbReference type="NCBIfam" id="NF001381">
    <property type="entry name" value="PRK00279.1-3"/>
    <property type="match status" value="1"/>
</dbReference>
<comment type="catalytic activity">
    <reaction evidence="5 7">
        <text>AMP + ATP = 2 ADP</text>
        <dbReference type="Rhea" id="RHEA:12973"/>
        <dbReference type="ChEBI" id="CHEBI:30616"/>
        <dbReference type="ChEBI" id="CHEBI:456215"/>
        <dbReference type="ChEBI" id="CHEBI:456216"/>
        <dbReference type="EC" id="2.7.4.3"/>
    </reaction>
</comment>
<dbReference type="EMBL" id="CP006604">
    <property type="protein sequence ID" value="AHA28254.1"/>
    <property type="molecule type" value="Genomic_DNA"/>
</dbReference>
<dbReference type="InterPro" id="IPR033690">
    <property type="entry name" value="Adenylat_kinase_CS"/>
</dbReference>
<evidence type="ECO:0000256" key="5">
    <source>
        <dbReference type="HAMAP-Rule" id="MF_00235"/>
    </source>
</evidence>
<feature type="binding site" evidence="5">
    <location>
        <position position="150"/>
    </location>
    <ligand>
        <name>AMP</name>
        <dbReference type="ChEBI" id="CHEBI:456215"/>
    </ligand>
</feature>
<accession>U6B651</accession>
<organism evidence="8 9">
    <name type="scientific">Candidatus Liberibacter americanus str. Sao Paulo</name>
    <dbReference type="NCBI Taxonomy" id="1261131"/>
    <lineage>
        <taxon>Bacteria</taxon>
        <taxon>Pseudomonadati</taxon>
        <taxon>Pseudomonadota</taxon>
        <taxon>Alphaproteobacteria</taxon>
        <taxon>Hyphomicrobiales</taxon>
        <taxon>Rhizobiaceae</taxon>
        <taxon>Liberibacter</taxon>
    </lineage>
</organism>
<keyword evidence="5" id="KW-0963">Cytoplasm</keyword>
<comment type="similarity">
    <text evidence="5 6">Belongs to the adenylate kinase family.</text>
</comment>
<dbReference type="PRINTS" id="PR00094">
    <property type="entry name" value="ADENYLTKNASE"/>
</dbReference>
<dbReference type="InterPro" id="IPR006259">
    <property type="entry name" value="Adenyl_kin_sub"/>
</dbReference>
<keyword evidence="2 5" id="KW-0545">Nucleotide biosynthesis</keyword>
<evidence type="ECO:0000313" key="8">
    <source>
        <dbReference type="EMBL" id="AHA28254.1"/>
    </source>
</evidence>
<feature type="binding site" evidence="5">
    <location>
        <position position="36"/>
    </location>
    <ligand>
        <name>AMP</name>
        <dbReference type="ChEBI" id="CHEBI:456215"/>
    </ligand>
</feature>
<dbReference type="CDD" id="cd01428">
    <property type="entry name" value="ADK"/>
    <property type="match status" value="1"/>
</dbReference>
<evidence type="ECO:0000313" key="9">
    <source>
        <dbReference type="Proteomes" id="UP000017862"/>
    </source>
</evidence>
<evidence type="ECO:0000256" key="3">
    <source>
        <dbReference type="ARBA" id="ARBA00022741"/>
    </source>
</evidence>
<keyword evidence="9" id="KW-1185">Reference proteome</keyword>
<dbReference type="GO" id="GO:0004017">
    <property type="term" value="F:AMP kinase activity"/>
    <property type="evidence" value="ECO:0007669"/>
    <property type="project" value="UniProtKB-UniRule"/>
</dbReference>
<keyword evidence="5 7" id="KW-0067">ATP-binding</keyword>
<dbReference type="HAMAP" id="MF_00235">
    <property type="entry name" value="Adenylate_kinase_Adk"/>
    <property type="match status" value="1"/>
</dbReference>
<feature type="binding site" evidence="5">
    <location>
        <begin position="10"/>
        <end position="15"/>
    </location>
    <ligand>
        <name>ATP</name>
        <dbReference type="ChEBI" id="CHEBI:30616"/>
    </ligand>
</feature>
<keyword evidence="4 5" id="KW-0418">Kinase</keyword>
<feature type="binding site" evidence="5">
    <location>
        <position position="139"/>
    </location>
    <ligand>
        <name>AMP</name>
        <dbReference type="ChEBI" id="CHEBI:456215"/>
    </ligand>
</feature>
<dbReference type="STRING" id="1261131.lam_922"/>
<evidence type="ECO:0000256" key="1">
    <source>
        <dbReference type="ARBA" id="ARBA00022679"/>
    </source>
</evidence>
<dbReference type="EC" id="2.7.4.3" evidence="5 7"/>
<dbReference type="Gene3D" id="3.40.50.300">
    <property type="entry name" value="P-loop containing nucleotide triphosphate hydrolases"/>
    <property type="match status" value="1"/>
</dbReference>
<feature type="binding site" evidence="5">
    <location>
        <begin position="57"/>
        <end position="59"/>
    </location>
    <ligand>
        <name>AMP</name>
        <dbReference type="ChEBI" id="CHEBI:456215"/>
    </ligand>
</feature>